<evidence type="ECO:0000313" key="13">
    <source>
        <dbReference type="Proteomes" id="UP001205105"/>
    </source>
</evidence>
<organism evidence="12 13">
    <name type="scientific">Chlorella ohadii</name>
    <dbReference type="NCBI Taxonomy" id="2649997"/>
    <lineage>
        <taxon>Eukaryota</taxon>
        <taxon>Viridiplantae</taxon>
        <taxon>Chlorophyta</taxon>
        <taxon>core chlorophytes</taxon>
        <taxon>Trebouxiophyceae</taxon>
        <taxon>Chlorellales</taxon>
        <taxon>Chlorellaceae</taxon>
        <taxon>Chlorella clade</taxon>
        <taxon>Chlorella</taxon>
    </lineage>
</organism>
<keyword evidence="2" id="KW-0378">Hydrolase</keyword>
<keyword evidence="5" id="KW-0413">Isomerase</keyword>
<evidence type="ECO:0000256" key="10">
    <source>
        <dbReference type="SAM" id="MobiDB-lite"/>
    </source>
</evidence>
<dbReference type="InterPro" id="IPR057842">
    <property type="entry name" value="WH_MER3"/>
</dbReference>
<keyword evidence="3" id="KW-0347">Helicase</keyword>
<feature type="region of interest" description="Disordered" evidence="10">
    <location>
        <begin position="1129"/>
        <end position="1153"/>
    </location>
</feature>
<dbReference type="InterPro" id="IPR027417">
    <property type="entry name" value="P-loop_NTPase"/>
</dbReference>
<dbReference type="GO" id="GO:0043138">
    <property type="term" value="F:3'-5' DNA helicase activity"/>
    <property type="evidence" value="ECO:0007669"/>
    <property type="project" value="UniProtKB-EC"/>
</dbReference>
<evidence type="ECO:0000313" key="12">
    <source>
        <dbReference type="EMBL" id="KAI7838133.1"/>
    </source>
</evidence>
<keyword evidence="6" id="KW-0469">Meiosis</keyword>
<dbReference type="Gene3D" id="1.10.3380.10">
    <property type="entry name" value="Sec63 N-terminal domain-like domain"/>
    <property type="match status" value="1"/>
</dbReference>
<name>A0AAD5DKW7_9CHLO</name>
<dbReference type="GO" id="GO:0005524">
    <property type="term" value="F:ATP binding"/>
    <property type="evidence" value="ECO:0007669"/>
    <property type="project" value="UniProtKB-KW"/>
</dbReference>
<dbReference type="InterPro" id="IPR014001">
    <property type="entry name" value="Helicase_ATP-bd"/>
</dbReference>
<dbReference type="SUPFAM" id="SSF52540">
    <property type="entry name" value="P-loop containing nucleoside triphosphate hydrolases"/>
    <property type="match status" value="2"/>
</dbReference>
<dbReference type="PANTHER" id="PTHR47835:SF3">
    <property type="entry name" value="HELICASE FOR MEIOSIS 1"/>
    <property type="match status" value="1"/>
</dbReference>
<feature type="compositionally biased region" description="Low complexity" evidence="10">
    <location>
        <begin position="1137"/>
        <end position="1148"/>
    </location>
</feature>
<dbReference type="PANTHER" id="PTHR47835">
    <property type="entry name" value="HFM1, ATP DEPENDENT DNA HELICASE HOMOLOG"/>
    <property type="match status" value="1"/>
</dbReference>
<dbReference type="Proteomes" id="UP001205105">
    <property type="component" value="Unassembled WGS sequence"/>
</dbReference>
<accession>A0AAD5DKW7</accession>
<dbReference type="Pfam" id="PF02889">
    <property type="entry name" value="Sec63"/>
    <property type="match status" value="1"/>
</dbReference>
<evidence type="ECO:0000256" key="9">
    <source>
        <dbReference type="ARBA" id="ARBA00048988"/>
    </source>
</evidence>
<evidence type="ECO:0000259" key="11">
    <source>
        <dbReference type="PROSITE" id="PS51192"/>
    </source>
</evidence>
<dbReference type="Gene3D" id="1.10.10.10">
    <property type="entry name" value="Winged helix-like DNA-binding domain superfamily/Winged helix DNA-binding domain"/>
    <property type="match status" value="1"/>
</dbReference>
<dbReference type="InterPro" id="IPR004179">
    <property type="entry name" value="Sec63-dom"/>
</dbReference>
<dbReference type="SUPFAM" id="SSF158702">
    <property type="entry name" value="Sec63 N-terminal domain-like"/>
    <property type="match status" value="1"/>
</dbReference>
<evidence type="ECO:0000256" key="8">
    <source>
        <dbReference type="ARBA" id="ARBA00034808"/>
    </source>
</evidence>
<evidence type="ECO:0000256" key="2">
    <source>
        <dbReference type="ARBA" id="ARBA00022801"/>
    </source>
</evidence>
<feature type="compositionally biased region" description="Low complexity" evidence="10">
    <location>
        <begin position="880"/>
        <end position="910"/>
    </location>
</feature>
<comment type="caution">
    <text evidence="12">The sequence shown here is derived from an EMBL/GenBank/DDBJ whole genome shotgun (WGS) entry which is preliminary data.</text>
</comment>
<feature type="region of interest" description="Disordered" evidence="10">
    <location>
        <begin position="1033"/>
        <end position="1073"/>
    </location>
</feature>
<dbReference type="SMART" id="SM00973">
    <property type="entry name" value="Sec63"/>
    <property type="match status" value="1"/>
</dbReference>
<feature type="compositionally biased region" description="Low complexity" evidence="10">
    <location>
        <begin position="19"/>
        <end position="28"/>
    </location>
</feature>
<comment type="catalytic activity">
    <reaction evidence="7">
        <text>Couples ATP hydrolysis with the unwinding of duplex DNA by translocating in the 3'-5' direction.</text>
        <dbReference type="EC" id="5.6.2.4"/>
    </reaction>
</comment>
<reference evidence="12" key="1">
    <citation type="submission" date="2020-11" db="EMBL/GenBank/DDBJ databases">
        <title>Chlorella ohadii genome sequencing and assembly.</title>
        <authorList>
            <person name="Murik O."/>
            <person name="Treves H."/>
            <person name="Kedem I."/>
            <person name="Shotland Y."/>
            <person name="Kaplan A."/>
        </authorList>
    </citation>
    <scope>NUCLEOTIDE SEQUENCE</scope>
    <source>
        <strain evidence="12">1</strain>
    </source>
</reference>
<proteinExistence type="predicted"/>
<feature type="compositionally biased region" description="Low complexity" evidence="10">
    <location>
        <begin position="1047"/>
        <end position="1064"/>
    </location>
</feature>
<feature type="region of interest" description="Disordered" evidence="10">
    <location>
        <begin position="1"/>
        <end position="64"/>
    </location>
</feature>
<evidence type="ECO:0000256" key="6">
    <source>
        <dbReference type="ARBA" id="ARBA00023254"/>
    </source>
</evidence>
<dbReference type="InterPro" id="IPR036388">
    <property type="entry name" value="WH-like_DNA-bd_sf"/>
</dbReference>
<dbReference type="InterPro" id="IPR011545">
    <property type="entry name" value="DEAD/DEAH_box_helicase_dom"/>
</dbReference>
<evidence type="ECO:0000256" key="4">
    <source>
        <dbReference type="ARBA" id="ARBA00022840"/>
    </source>
</evidence>
<dbReference type="GO" id="GO:0016787">
    <property type="term" value="F:hydrolase activity"/>
    <property type="evidence" value="ECO:0007669"/>
    <property type="project" value="UniProtKB-KW"/>
</dbReference>
<dbReference type="InterPro" id="IPR052247">
    <property type="entry name" value="Meiotic_Crossover_Helicase"/>
</dbReference>
<dbReference type="GO" id="GO:0003676">
    <property type="term" value="F:nucleic acid binding"/>
    <property type="evidence" value="ECO:0007669"/>
    <property type="project" value="InterPro"/>
</dbReference>
<keyword evidence="13" id="KW-1185">Reference proteome</keyword>
<feature type="compositionally biased region" description="Pro residues" evidence="10">
    <location>
        <begin position="50"/>
        <end position="60"/>
    </location>
</feature>
<sequence>MAHYQAGPPPLPLGPPPQAFWQAPQAGPSHAQGYSQAPQHAGGFRGQHLGPPPPPPPQLPPAAADNRLRSVDELPACFRGVFPFRYFNAIQNECWPTIYEAGHNIVIAAPTGGGKTVLLELAILRLLSSHIAPGSGQWAHQPGHLKSVYLAPSRALVQEKVRDWTQRFGGLGITCRELTGDTDHEGLEGLDSADIICATPEKFDAVTRSGMRFFADIGLVLIDEVHLLNESRGSSLEGVVARIKVVSRLREMREQAIGSVRYVAVSATIPNVRDLAEWLGAPSAGIMCFGEEMRPVKLRTVVRGYHPTKTDFLFERRLNDHIFQIVSEFSSGKPSLVFCSSRRGTSETAAALAKAAAQAAVGGRPSVFVRDPAQHARLVAAAAALGDAHLRECVQLGVGYHHAAMEPEERAAVEALFSAQDLPGTRRYIGSEAEDPSGYQEYERSTCLQMVGRAGRPQFDTEGVAVIMTQKPHVRRYEQLTSGSELVESMIKDVLPELLNAEITLRTVTDVAQAVAWLRSTYFYVRVKRDPGHYDVPSQATTDELDRWLRDRLLMGCLRELAEHGMVRLADDGMGLEPLQPGKIMAEKYVRMATMKSLTGAPQGAGIPDLVSIVARSAELANIKLRRSEKKVLNEVNHSDRLRFPLMNPAKQGKVLERVATGADKIYVLVNEGLADTPTDKLEYSLRQDVEQAVTVGKRLAGAMVRFFEHEGRASETFNALLLSKSLRQRMWTDSSVETRQLSGIGPQIAQRLAAAGVTKLVQLADIEPRRLENLAQRHYPFGNEVHAALAKCLPPAIKLQCLPVSWLPGGLVELEITVERTSNSGAPSSCRLLVGSLHDNALLLCRALVVASVVHERLVGVDSAIKVVVPPGVELQGRASQPAPKQEQQQQQQQQLSSPADEGSAADEGGLAEAADGEHAAARAKPARAAASTAGALQYMQRRLAGASQSAPLPPFLPLAPGVAAGAAAVAAAGAGPSALMPTPPVHPTGVSRWSSFVADVPAQTGSAEPKAGGGLKQQSIQAALRLGAAKAAASQAGRPPLGSRQPSQPLQLQHTQQQLAGPGAPDSVAGFAACQPPQLALGAQPGGLFSQFALGSGQKTAAPVLKAGVPAGQRGWGLLSTSSGAASAMVTEQTQHAQQNSAAEAAPAKRRRLQSLFPSSGAPDAVGMPAPLAQPGLAAPVAAVPAPRVAPVAELSSQPAAGRRILNLPKLGFLTGRFAARPAVAGSQGASVAPKATPAADGTAMCAAAVPAGPPQQQALQAAAAAAPTQQPDLGAAFNLFL</sequence>
<feature type="region of interest" description="Disordered" evidence="10">
    <location>
        <begin position="877"/>
        <end position="910"/>
    </location>
</feature>
<gene>
    <name evidence="12" type="ORF">COHA_008064</name>
</gene>
<evidence type="ECO:0000256" key="5">
    <source>
        <dbReference type="ARBA" id="ARBA00023235"/>
    </source>
</evidence>
<dbReference type="Pfam" id="PF23445">
    <property type="entry name" value="WHD_SNRNP200"/>
    <property type="match status" value="1"/>
</dbReference>
<dbReference type="Gene3D" id="3.40.50.300">
    <property type="entry name" value="P-loop containing nucleotide triphosphate hydrolases"/>
    <property type="match status" value="3"/>
</dbReference>
<keyword evidence="1" id="KW-0547">Nucleotide-binding</keyword>
<dbReference type="PROSITE" id="PS51192">
    <property type="entry name" value="HELICASE_ATP_BIND_1"/>
    <property type="match status" value="1"/>
</dbReference>
<dbReference type="Gene3D" id="1.10.150.20">
    <property type="entry name" value="5' to 3' exonuclease, C-terminal subdomain"/>
    <property type="match status" value="1"/>
</dbReference>
<dbReference type="FunFam" id="1.10.10.10:FF:000012">
    <property type="entry name" value="U5 small nuclear ribonucleoprotein helicase"/>
    <property type="match status" value="1"/>
</dbReference>
<evidence type="ECO:0000256" key="7">
    <source>
        <dbReference type="ARBA" id="ARBA00034617"/>
    </source>
</evidence>
<evidence type="ECO:0000256" key="3">
    <source>
        <dbReference type="ARBA" id="ARBA00022806"/>
    </source>
</evidence>
<dbReference type="EC" id="5.6.2.4" evidence="8"/>
<dbReference type="EMBL" id="JADXDR010000135">
    <property type="protein sequence ID" value="KAI7838133.1"/>
    <property type="molecule type" value="Genomic_DNA"/>
</dbReference>
<dbReference type="GO" id="GO:0051321">
    <property type="term" value="P:meiotic cell cycle"/>
    <property type="evidence" value="ECO:0007669"/>
    <property type="project" value="UniProtKB-KW"/>
</dbReference>
<feature type="domain" description="Helicase ATP-binding" evidence="11">
    <location>
        <begin position="96"/>
        <end position="287"/>
    </location>
</feature>
<protein>
    <recommendedName>
        <fullName evidence="8">DNA 3'-5' helicase</fullName>
        <ecNumber evidence="8">5.6.2.4</ecNumber>
    </recommendedName>
</protein>
<dbReference type="SMART" id="SM00487">
    <property type="entry name" value="DEXDc"/>
    <property type="match status" value="1"/>
</dbReference>
<feature type="compositionally biased region" description="Pro residues" evidence="10">
    <location>
        <begin position="7"/>
        <end position="18"/>
    </location>
</feature>
<dbReference type="Pfam" id="PF00270">
    <property type="entry name" value="DEAD"/>
    <property type="match status" value="1"/>
</dbReference>
<evidence type="ECO:0000256" key="1">
    <source>
        <dbReference type="ARBA" id="ARBA00022741"/>
    </source>
</evidence>
<comment type="catalytic activity">
    <reaction evidence="9">
        <text>ATP + H2O = ADP + phosphate + H(+)</text>
        <dbReference type="Rhea" id="RHEA:13065"/>
        <dbReference type="ChEBI" id="CHEBI:15377"/>
        <dbReference type="ChEBI" id="CHEBI:15378"/>
        <dbReference type="ChEBI" id="CHEBI:30616"/>
        <dbReference type="ChEBI" id="CHEBI:43474"/>
        <dbReference type="ChEBI" id="CHEBI:456216"/>
        <dbReference type="EC" id="5.6.2.4"/>
    </reaction>
</comment>
<keyword evidence="4" id="KW-0067">ATP-binding</keyword>